<gene>
    <name evidence="3" type="primary">LOC103508363</name>
</gene>
<evidence type="ECO:0000313" key="3">
    <source>
        <dbReference type="RefSeq" id="XP_026678785.1"/>
    </source>
</evidence>
<dbReference type="GeneID" id="103508363"/>
<keyword evidence="2" id="KW-1185">Reference proteome</keyword>
<name>A0A3Q0IWM6_DIACI</name>
<accession>A0A3Q0IWM6</accession>
<dbReference type="Proteomes" id="UP000079169">
    <property type="component" value="Unplaced"/>
</dbReference>
<dbReference type="RefSeq" id="XP_026678785.1">
    <property type="nucleotide sequence ID" value="XM_026822984.1"/>
</dbReference>
<organism evidence="2 3">
    <name type="scientific">Diaphorina citri</name>
    <name type="common">Asian citrus psyllid</name>
    <dbReference type="NCBI Taxonomy" id="121845"/>
    <lineage>
        <taxon>Eukaryota</taxon>
        <taxon>Metazoa</taxon>
        <taxon>Ecdysozoa</taxon>
        <taxon>Arthropoda</taxon>
        <taxon>Hexapoda</taxon>
        <taxon>Insecta</taxon>
        <taxon>Pterygota</taxon>
        <taxon>Neoptera</taxon>
        <taxon>Paraneoptera</taxon>
        <taxon>Hemiptera</taxon>
        <taxon>Sternorrhyncha</taxon>
        <taxon>Psylloidea</taxon>
        <taxon>Psyllidae</taxon>
        <taxon>Diaphorininae</taxon>
        <taxon>Diaphorina</taxon>
    </lineage>
</organism>
<protein>
    <submittedName>
        <fullName evidence="3">Uncharacterized protein LOC103508363</fullName>
    </submittedName>
</protein>
<evidence type="ECO:0000313" key="2">
    <source>
        <dbReference type="Proteomes" id="UP000079169"/>
    </source>
</evidence>
<sequence>MEHIYFQENSNWASEEEIQIGSYFNECKSILNEILKEDNDDSKKKLNLNNQEEENAFLEKKKKCLKSSNAVSLYSMFPKLETPSLDVANLQKSFVTNRRYEFQSECVKSVFRRTNKAQKDQYNRLRLKMSNFLKYEDYMNVNHRRSPKVLSVTPYADVLLEVQLFTTIPHSESWAPRQCNQMIQVLGSQPLTALAERIRCINNYIDTAGDVSDCLTAPATTTLEVNVTIKVCPSIVDRVDRRGEDVDRRGRLCVDTALDRLLIKGSPSPQPLKID</sequence>
<proteinExistence type="predicted"/>
<dbReference type="KEGG" id="dci:103508363"/>
<dbReference type="PaxDb" id="121845-A0A3Q0IWM6"/>
<reference evidence="3" key="1">
    <citation type="submission" date="2025-08" db="UniProtKB">
        <authorList>
            <consortium name="RefSeq"/>
        </authorList>
    </citation>
    <scope>IDENTIFICATION</scope>
</reference>
<keyword evidence="1" id="KW-0175">Coiled coil</keyword>
<dbReference type="AlphaFoldDB" id="A0A3Q0IWM6"/>
<evidence type="ECO:0000256" key="1">
    <source>
        <dbReference type="SAM" id="Coils"/>
    </source>
</evidence>
<feature type="coiled-coil region" evidence="1">
    <location>
        <begin position="32"/>
        <end position="68"/>
    </location>
</feature>